<evidence type="ECO:0000313" key="1">
    <source>
        <dbReference type="EMBL" id="KAI5653872.1"/>
    </source>
</evidence>
<dbReference type="Proteomes" id="UP001060085">
    <property type="component" value="Linkage Group LG07"/>
</dbReference>
<gene>
    <name evidence="1" type="ORF">M9H77_31059</name>
</gene>
<sequence>MTAGDDPMVSNTIVSDPPPPLIVSNQQPLGSVVGFDPWIFSRPFRHRRLPLMVRQKGISNKSTCSEKVHVGVSGMPTSMPPISPNLQAVENRSVHGGEIEDNSKGICDEVAALEDQLKHIPGPDIHVTFTGSTSASNEPSGSRKKLGIRPKKKTPIQIQFKPKPQPITLLGLVD</sequence>
<comment type="caution">
    <text evidence="1">The sequence shown here is derived from an EMBL/GenBank/DDBJ whole genome shotgun (WGS) entry which is preliminary data.</text>
</comment>
<dbReference type="EMBL" id="CM044707">
    <property type="protein sequence ID" value="KAI5653872.1"/>
    <property type="molecule type" value="Genomic_DNA"/>
</dbReference>
<accession>A0ACC0A0A3</accession>
<protein>
    <submittedName>
        <fullName evidence="1">Uncharacterized protein</fullName>
    </submittedName>
</protein>
<name>A0ACC0A0A3_CATRO</name>
<reference evidence="2" key="1">
    <citation type="journal article" date="2023" name="Nat. Plants">
        <title>Single-cell RNA sequencing provides a high-resolution roadmap for understanding the multicellular compartmentation of specialized metabolism.</title>
        <authorList>
            <person name="Sun S."/>
            <person name="Shen X."/>
            <person name="Li Y."/>
            <person name="Li Y."/>
            <person name="Wang S."/>
            <person name="Li R."/>
            <person name="Zhang H."/>
            <person name="Shen G."/>
            <person name="Guo B."/>
            <person name="Wei J."/>
            <person name="Xu J."/>
            <person name="St-Pierre B."/>
            <person name="Chen S."/>
            <person name="Sun C."/>
        </authorList>
    </citation>
    <scope>NUCLEOTIDE SEQUENCE [LARGE SCALE GENOMIC DNA]</scope>
</reference>
<organism evidence="1 2">
    <name type="scientific">Catharanthus roseus</name>
    <name type="common">Madagascar periwinkle</name>
    <name type="synonym">Vinca rosea</name>
    <dbReference type="NCBI Taxonomy" id="4058"/>
    <lineage>
        <taxon>Eukaryota</taxon>
        <taxon>Viridiplantae</taxon>
        <taxon>Streptophyta</taxon>
        <taxon>Embryophyta</taxon>
        <taxon>Tracheophyta</taxon>
        <taxon>Spermatophyta</taxon>
        <taxon>Magnoliopsida</taxon>
        <taxon>eudicotyledons</taxon>
        <taxon>Gunneridae</taxon>
        <taxon>Pentapetalae</taxon>
        <taxon>asterids</taxon>
        <taxon>lamiids</taxon>
        <taxon>Gentianales</taxon>
        <taxon>Apocynaceae</taxon>
        <taxon>Rauvolfioideae</taxon>
        <taxon>Vinceae</taxon>
        <taxon>Catharanthinae</taxon>
        <taxon>Catharanthus</taxon>
    </lineage>
</organism>
<proteinExistence type="predicted"/>
<keyword evidence="2" id="KW-1185">Reference proteome</keyword>
<evidence type="ECO:0000313" key="2">
    <source>
        <dbReference type="Proteomes" id="UP001060085"/>
    </source>
</evidence>